<reference evidence="1 2" key="1">
    <citation type="journal article" date="2002" name="Int. J. Syst. Evol. Microbiol.">
        <title>Sphingopyxis witflariensis sp. nov., isolated from activated sludge.</title>
        <authorList>
            <person name="Kampfer P."/>
            <person name="Witzenberger R."/>
            <person name="Denner E.B."/>
            <person name="Busse H.J."/>
            <person name="Neef A."/>
        </authorList>
    </citation>
    <scope>NUCLEOTIDE SEQUENCE [LARGE SCALE GENOMIC DNA]</scope>
    <source>
        <strain evidence="1 2">DSM 14551</strain>
    </source>
</reference>
<protein>
    <recommendedName>
        <fullName evidence="3">Terminase</fullName>
    </recommendedName>
</protein>
<sequence>MDDPVIQGGCGRTLMERQPQDKNVTEEQRQAFLDALAGSCNVRRAAAEAGFAPSTAYKMRQRDAAFAAAWQAAIETGYVRLETALVERAILTIEASRDDAPDAPPAVGAMTVAQAIDLMNKHRASIEGGRAKRVRLNARQRPTAEETDAEILRRIAVIERQRAKSDERGGD</sequence>
<dbReference type="OrthoDB" id="8480631at2"/>
<evidence type="ECO:0008006" key="3">
    <source>
        <dbReference type="Google" id="ProtNLM"/>
    </source>
</evidence>
<keyword evidence="2" id="KW-1185">Reference proteome</keyword>
<comment type="caution">
    <text evidence="1">The sequence shown here is derived from an EMBL/GenBank/DDBJ whole genome shotgun (WGS) entry which is preliminary data.</text>
</comment>
<dbReference type="EMBL" id="NISJ01000004">
    <property type="protein sequence ID" value="OWQ97949.1"/>
    <property type="molecule type" value="Genomic_DNA"/>
</dbReference>
<name>A0A246JY12_9SPHN</name>
<dbReference type="AlphaFoldDB" id="A0A246JY12"/>
<dbReference type="Proteomes" id="UP000197097">
    <property type="component" value="Unassembled WGS sequence"/>
</dbReference>
<proteinExistence type="predicted"/>
<evidence type="ECO:0000313" key="2">
    <source>
        <dbReference type="Proteomes" id="UP000197097"/>
    </source>
</evidence>
<organism evidence="1 2">
    <name type="scientific">Sphingopyxis witflariensis</name>
    <dbReference type="NCBI Taxonomy" id="173675"/>
    <lineage>
        <taxon>Bacteria</taxon>
        <taxon>Pseudomonadati</taxon>
        <taxon>Pseudomonadota</taxon>
        <taxon>Alphaproteobacteria</taxon>
        <taxon>Sphingomonadales</taxon>
        <taxon>Sphingomonadaceae</taxon>
        <taxon>Sphingopyxis</taxon>
    </lineage>
</organism>
<accession>A0A246JY12</accession>
<gene>
    <name evidence="1" type="ORF">CDQ91_10000</name>
</gene>
<evidence type="ECO:0000313" key="1">
    <source>
        <dbReference type="EMBL" id="OWQ97949.1"/>
    </source>
</evidence>
<dbReference type="RefSeq" id="WP_088472562.1">
    <property type="nucleotide sequence ID" value="NZ_NISJ01000004.1"/>
</dbReference>